<accession>A0A8D0AZR2</accession>
<evidence type="ECO:0000313" key="2">
    <source>
        <dbReference type="Proteomes" id="UP000694568"/>
    </source>
</evidence>
<dbReference type="Proteomes" id="UP000694568">
    <property type="component" value="Unplaced"/>
</dbReference>
<dbReference type="InterPro" id="IPR042419">
    <property type="entry name" value="LRC31"/>
</dbReference>
<dbReference type="Gene3D" id="3.80.10.10">
    <property type="entry name" value="Ribonuclease Inhibitor"/>
    <property type="match status" value="2"/>
</dbReference>
<proteinExistence type="predicted"/>
<sequence length="430" mass="46018">PPPYLLTSSSSSHPPPYLLTLLFLFSPSSSSSHPPPYLLTPSSSSHPPPYLLTPSSSSPTLLQFLPQLEEVDISWNDLIGGCLKALTSHLHHVGGIRKLRLCSCRLDTDDVAALGEALGSVLLLEILDLSWNSGIRGGALQGLLGKLPPPLRELHLVACQLTAADAAVLGTDFNAYRPQQSRGSLRCLPALQELDLSCNKSLAGGLNRLTLHLTHLTHLESLDLHLCCLKHTDLEALIQVLPSLTALTELDLSSNKEAGGVVHPLVSALPLTQMRRLPLNSCSLNQESFTALALAVPYLRSVDVSWCKVVGGRLALLLDALQPSVILELRLSSCELTTDDLHHLAAVCRRGCLSSLRLLDLSYNGSVGDDGWTALLAAGGLGSLEEADLSLRPSSCAPCSAWLPALLGALPRLPALTRLALQRHIDETNF</sequence>
<name>A0A8D0AZR2_SANLU</name>
<dbReference type="PANTHER" id="PTHR24109">
    <property type="entry name" value="LEUCINE-RICH REPEAT-CONTAINING PROTEIN 31"/>
    <property type="match status" value="1"/>
</dbReference>
<dbReference type="PANTHER" id="PTHR24109:SF3">
    <property type="entry name" value="LEUCINE-RICH REPEAT-CONTAINING PROTEIN 31"/>
    <property type="match status" value="1"/>
</dbReference>
<dbReference type="SMART" id="SM00368">
    <property type="entry name" value="LRR_RI"/>
    <property type="match status" value="6"/>
</dbReference>
<reference evidence="1" key="2">
    <citation type="submission" date="2025-09" db="UniProtKB">
        <authorList>
            <consortium name="Ensembl"/>
        </authorList>
    </citation>
    <scope>IDENTIFICATION</scope>
</reference>
<organism evidence="1 2">
    <name type="scientific">Sander lucioperca</name>
    <name type="common">Pike-perch</name>
    <name type="synonym">Perca lucioperca</name>
    <dbReference type="NCBI Taxonomy" id="283035"/>
    <lineage>
        <taxon>Eukaryota</taxon>
        <taxon>Metazoa</taxon>
        <taxon>Chordata</taxon>
        <taxon>Craniata</taxon>
        <taxon>Vertebrata</taxon>
        <taxon>Euteleostomi</taxon>
        <taxon>Actinopterygii</taxon>
        <taxon>Neopterygii</taxon>
        <taxon>Teleostei</taxon>
        <taxon>Neoteleostei</taxon>
        <taxon>Acanthomorphata</taxon>
        <taxon>Eupercaria</taxon>
        <taxon>Perciformes</taxon>
        <taxon>Percoidei</taxon>
        <taxon>Percidae</taxon>
        <taxon>Luciopercinae</taxon>
        <taxon>Sander</taxon>
    </lineage>
</organism>
<dbReference type="AlphaFoldDB" id="A0A8D0AZR2"/>
<protein>
    <submittedName>
        <fullName evidence="1">Leucine rich repeat containing 31</fullName>
    </submittedName>
</protein>
<evidence type="ECO:0000313" key="1">
    <source>
        <dbReference type="Ensembl" id="ENSSLUP00000059749.1"/>
    </source>
</evidence>
<reference evidence="1" key="1">
    <citation type="submission" date="2025-08" db="UniProtKB">
        <authorList>
            <consortium name="Ensembl"/>
        </authorList>
    </citation>
    <scope>IDENTIFICATION</scope>
</reference>
<dbReference type="GeneTree" id="ENSGT00730000111293"/>
<dbReference type="Pfam" id="PF13516">
    <property type="entry name" value="LRR_6"/>
    <property type="match status" value="1"/>
</dbReference>
<keyword evidence="2" id="KW-1185">Reference proteome</keyword>
<dbReference type="InterPro" id="IPR001611">
    <property type="entry name" value="Leu-rich_rpt"/>
</dbReference>
<dbReference type="Ensembl" id="ENSSLUT00000061440.1">
    <property type="protein sequence ID" value="ENSSLUP00000059749.1"/>
    <property type="gene ID" value="ENSSLUG00000025512.1"/>
</dbReference>
<dbReference type="InterPro" id="IPR032675">
    <property type="entry name" value="LRR_dom_sf"/>
</dbReference>
<dbReference type="SUPFAM" id="SSF52047">
    <property type="entry name" value="RNI-like"/>
    <property type="match status" value="1"/>
</dbReference>